<evidence type="ECO:0000256" key="1">
    <source>
        <dbReference type="SAM" id="Phobius"/>
    </source>
</evidence>
<keyword evidence="1" id="KW-1133">Transmembrane helix</keyword>
<comment type="caution">
    <text evidence="2">The sequence shown here is derived from an EMBL/GenBank/DDBJ whole genome shotgun (WGS) entry which is preliminary data.</text>
</comment>
<accession>A0ABV4I7I9</accession>
<evidence type="ECO:0000313" key="3">
    <source>
        <dbReference type="Proteomes" id="UP001566476"/>
    </source>
</evidence>
<reference evidence="2 3" key="1">
    <citation type="submission" date="2024-07" db="EMBL/GenBank/DDBJ databases">
        <authorList>
            <person name="Thanompreechachai J."/>
            <person name="Duangmal K."/>
        </authorList>
    </citation>
    <scope>NUCLEOTIDE SEQUENCE [LARGE SCALE GENOMIC DNA]</scope>
    <source>
        <strain evidence="2 3">TBRC 1896</strain>
    </source>
</reference>
<sequence length="78" mass="8977">MLIYGSARESASHMPLVTRAQVREAACRREQEDVVTWLDVAAISGLIVAWQVVLTLMLRRALRRMERRLTHQMERVGS</sequence>
<organism evidence="2 3">
    <name type="scientific">Kineococcus mangrovi</name>
    <dbReference type="NCBI Taxonomy" id="1660183"/>
    <lineage>
        <taxon>Bacteria</taxon>
        <taxon>Bacillati</taxon>
        <taxon>Actinomycetota</taxon>
        <taxon>Actinomycetes</taxon>
        <taxon>Kineosporiales</taxon>
        <taxon>Kineosporiaceae</taxon>
        <taxon>Kineococcus</taxon>
    </lineage>
</organism>
<evidence type="ECO:0008006" key="4">
    <source>
        <dbReference type="Google" id="ProtNLM"/>
    </source>
</evidence>
<gene>
    <name evidence="2" type="ORF">AB2L28_20585</name>
</gene>
<name>A0ABV4I7I9_9ACTN</name>
<protein>
    <recommendedName>
        <fullName evidence="4">Transmembrane protein</fullName>
    </recommendedName>
</protein>
<dbReference type="EMBL" id="JBGGTQ010000015">
    <property type="protein sequence ID" value="MEZ0494641.1"/>
    <property type="molecule type" value="Genomic_DNA"/>
</dbReference>
<keyword evidence="3" id="KW-1185">Reference proteome</keyword>
<proteinExistence type="predicted"/>
<dbReference type="RefSeq" id="WP_370720873.1">
    <property type="nucleotide sequence ID" value="NZ_JBGGTQ010000015.1"/>
</dbReference>
<evidence type="ECO:0000313" key="2">
    <source>
        <dbReference type="EMBL" id="MEZ0494641.1"/>
    </source>
</evidence>
<dbReference type="Proteomes" id="UP001566476">
    <property type="component" value="Unassembled WGS sequence"/>
</dbReference>
<feature type="transmembrane region" description="Helical" evidence="1">
    <location>
        <begin position="40"/>
        <end position="58"/>
    </location>
</feature>
<keyword evidence="1" id="KW-0472">Membrane</keyword>
<keyword evidence="1" id="KW-0812">Transmembrane</keyword>